<name>A0A1G9YLB0_9PSEU</name>
<feature type="compositionally biased region" description="Basic and acidic residues" evidence="1">
    <location>
        <begin position="1"/>
        <end position="18"/>
    </location>
</feature>
<gene>
    <name evidence="2" type="ORF">SAMN04488074_1347</name>
</gene>
<evidence type="ECO:0000256" key="1">
    <source>
        <dbReference type="SAM" id="MobiDB-lite"/>
    </source>
</evidence>
<protein>
    <submittedName>
        <fullName evidence="2">Uncharacterized protein</fullName>
    </submittedName>
</protein>
<feature type="compositionally biased region" description="Polar residues" evidence="1">
    <location>
        <begin position="99"/>
        <end position="127"/>
    </location>
</feature>
<sequence>MPTTEEIQRRVEEADAARGAKRSATAARVGDLAKRRAAVAEQLAGIDRELGDVIAESSDVIEIDELARFTDVPAADLTQWLNSRKATRPKRKRATAGTSTAKSDTRQGVTTTDTPSTSQLPTSTERAPSQADALQVSARVPAEVA</sequence>
<dbReference type="Proteomes" id="UP000199682">
    <property type="component" value="Unassembled WGS sequence"/>
</dbReference>
<dbReference type="EMBL" id="FNET01000034">
    <property type="protein sequence ID" value="SDN09273.1"/>
    <property type="molecule type" value="Genomic_DNA"/>
</dbReference>
<dbReference type="RefSeq" id="WP_090014958.1">
    <property type="nucleotide sequence ID" value="NZ_FNET01000034.1"/>
</dbReference>
<reference evidence="3" key="1">
    <citation type="submission" date="2016-10" db="EMBL/GenBank/DDBJ databases">
        <authorList>
            <person name="Varghese N."/>
            <person name="Submissions S."/>
        </authorList>
    </citation>
    <scope>NUCLEOTIDE SEQUENCE [LARGE SCALE GENOMIC DNA]</scope>
    <source>
        <strain evidence="3">DSM 44796</strain>
    </source>
</reference>
<feature type="region of interest" description="Disordered" evidence="1">
    <location>
        <begin position="1"/>
        <end position="32"/>
    </location>
</feature>
<proteinExistence type="predicted"/>
<evidence type="ECO:0000313" key="2">
    <source>
        <dbReference type="EMBL" id="SDN09273.1"/>
    </source>
</evidence>
<evidence type="ECO:0000313" key="3">
    <source>
        <dbReference type="Proteomes" id="UP000199682"/>
    </source>
</evidence>
<organism evidence="2 3">
    <name type="scientific">Lentzea albidocapillata subsp. violacea</name>
    <dbReference type="NCBI Taxonomy" id="128104"/>
    <lineage>
        <taxon>Bacteria</taxon>
        <taxon>Bacillati</taxon>
        <taxon>Actinomycetota</taxon>
        <taxon>Actinomycetes</taxon>
        <taxon>Pseudonocardiales</taxon>
        <taxon>Pseudonocardiaceae</taxon>
        <taxon>Lentzea</taxon>
    </lineage>
</organism>
<dbReference type="AlphaFoldDB" id="A0A1G9YLB0"/>
<feature type="region of interest" description="Disordered" evidence="1">
    <location>
        <begin position="82"/>
        <end position="145"/>
    </location>
</feature>
<accession>A0A1G9YLB0</accession>
<feature type="compositionally biased region" description="Basic residues" evidence="1">
    <location>
        <begin position="85"/>
        <end position="94"/>
    </location>
</feature>